<dbReference type="SUPFAM" id="SSF47384">
    <property type="entry name" value="Homodimeric domain of signal transducing histidine kinase"/>
    <property type="match status" value="1"/>
</dbReference>
<comment type="subcellular location">
    <subcellularLocation>
        <location evidence="2">Membrane</location>
    </subcellularLocation>
</comment>
<protein>
    <recommendedName>
        <fullName evidence="3">histidine kinase</fullName>
        <ecNumber evidence="3">2.7.13.3</ecNumber>
    </recommendedName>
</protein>
<dbReference type="Gene3D" id="1.10.287.130">
    <property type="match status" value="1"/>
</dbReference>
<dbReference type="PANTHER" id="PTHR45436">
    <property type="entry name" value="SENSOR HISTIDINE KINASE YKOH"/>
    <property type="match status" value="1"/>
</dbReference>
<comment type="caution">
    <text evidence="14">The sequence shown here is derived from an EMBL/GenBank/DDBJ whole genome shotgun (WGS) entry which is preliminary data.</text>
</comment>
<dbReference type="Pfam" id="PF02518">
    <property type="entry name" value="HATPase_c"/>
    <property type="match status" value="1"/>
</dbReference>
<dbReference type="GO" id="GO:0005886">
    <property type="term" value="C:plasma membrane"/>
    <property type="evidence" value="ECO:0007669"/>
    <property type="project" value="TreeGrafter"/>
</dbReference>
<dbReference type="RefSeq" id="WP_116851504.1">
    <property type="nucleotide sequence ID" value="NZ_QTJV01000001.1"/>
</dbReference>
<dbReference type="PROSITE" id="PS51257">
    <property type="entry name" value="PROKAR_LIPOPROTEIN"/>
    <property type="match status" value="1"/>
</dbReference>
<dbReference type="Pfam" id="PF00672">
    <property type="entry name" value="HAMP"/>
    <property type="match status" value="1"/>
</dbReference>
<keyword evidence="8 11" id="KW-1133">Transmembrane helix</keyword>
<feature type="domain" description="HAMP" evidence="13">
    <location>
        <begin position="176"/>
        <end position="229"/>
    </location>
</feature>
<dbReference type="CDD" id="cd00082">
    <property type="entry name" value="HisKA"/>
    <property type="match status" value="1"/>
</dbReference>
<dbReference type="InterPro" id="IPR036890">
    <property type="entry name" value="HATPase_C_sf"/>
</dbReference>
<dbReference type="InterPro" id="IPR036097">
    <property type="entry name" value="HisK_dim/P_sf"/>
</dbReference>
<feature type="transmembrane region" description="Helical" evidence="11">
    <location>
        <begin position="7"/>
        <end position="30"/>
    </location>
</feature>
<dbReference type="SUPFAM" id="SSF55874">
    <property type="entry name" value="ATPase domain of HSP90 chaperone/DNA topoisomerase II/histidine kinase"/>
    <property type="match status" value="1"/>
</dbReference>
<dbReference type="InterPro" id="IPR003661">
    <property type="entry name" value="HisK_dim/P_dom"/>
</dbReference>
<dbReference type="Gene3D" id="6.10.340.10">
    <property type="match status" value="1"/>
</dbReference>
<evidence type="ECO:0000256" key="7">
    <source>
        <dbReference type="ARBA" id="ARBA00022777"/>
    </source>
</evidence>
<dbReference type="PROSITE" id="PS50885">
    <property type="entry name" value="HAMP"/>
    <property type="match status" value="1"/>
</dbReference>
<evidence type="ECO:0000313" key="14">
    <source>
        <dbReference type="EMBL" id="RFM36175.1"/>
    </source>
</evidence>
<evidence type="ECO:0000256" key="3">
    <source>
        <dbReference type="ARBA" id="ARBA00012438"/>
    </source>
</evidence>
<proteinExistence type="predicted"/>
<gene>
    <name evidence="14" type="ORF">DXN04_01310</name>
</gene>
<keyword evidence="5" id="KW-0808">Transferase</keyword>
<evidence type="ECO:0000256" key="11">
    <source>
        <dbReference type="SAM" id="Phobius"/>
    </source>
</evidence>
<name>A0A3E1P7K5_9BACT</name>
<dbReference type="SUPFAM" id="SSF158472">
    <property type="entry name" value="HAMP domain-like"/>
    <property type="match status" value="1"/>
</dbReference>
<dbReference type="PRINTS" id="PR00344">
    <property type="entry name" value="BCTRLSENSOR"/>
</dbReference>
<keyword evidence="9" id="KW-0902">Two-component regulatory system</keyword>
<dbReference type="InterPro" id="IPR003594">
    <property type="entry name" value="HATPase_dom"/>
</dbReference>
<dbReference type="EC" id="2.7.13.3" evidence="3"/>
<evidence type="ECO:0000256" key="2">
    <source>
        <dbReference type="ARBA" id="ARBA00004370"/>
    </source>
</evidence>
<dbReference type="Proteomes" id="UP000261174">
    <property type="component" value="Unassembled WGS sequence"/>
</dbReference>
<accession>A0A3E1P7K5</accession>
<dbReference type="FunFam" id="1.10.287.130:FF:000001">
    <property type="entry name" value="Two-component sensor histidine kinase"/>
    <property type="match status" value="1"/>
</dbReference>
<organism evidence="14 15">
    <name type="scientific">Chitinophaga silvisoli</name>
    <dbReference type="NCBI Taxonomy" id="2291814"/>
    <lineage>
        <taxon>Bacteria</taxon>
        <taxon>Pseudomonadati</taxon>
        <taxon>Bacteroidota</taxon>
        <taxon>Chitinophagia</taxon>
        <taxon>Chitinophagales</taxon>
        <taxon>Chitinophagaceae</taxon>
        <taxon>Chitinophaga</taxon>
    </lineage>
</organism>
<dbReference type="CDD" id="cd06225">
    <property type="entry name" value="HAMP"/>
    <property type="match status" value="1"/>
</dbReference>
<comment type="catalytic activity">
    <reaction evidence="1">
        <text>ATP + protein L-histidine = ADP + protein N-phospho-L-histidine.</text>
        <dbReference type="EC" id="2.7.13.3"/>
    </reaction>
</comment>
<keyword evidence="7 14" id="KW-0418">Kinase</keyword>
<evidence type="ECO:0000256" key="10">
    <source>
        <dbReference type="ARBA" id="ARBA00023136"/>
    </source>
</evidence>
<keyword evidence="4" id="KW-0597">Phosphoprotein</keyword>
<dbReference type="SMART" id="SM00388">
    <property type="entry name" value="HisKA"/>
    <property type="match status" value="1"/>
</dbReference>
<dbReference type="GO" id="GO:0000155">
    <property type="term" value="F:phosphorelay sensor kinase activity"/>
    <property type="evidence" value="ECO:0007669"/>
    <property type="project" value="InterPro"/>
</dbReference>
<dbReference type="InterPro" id="IPR005467">
    <property type="entry name" value="His_kinase_dom"/>
</dbReference>
<dbReference type="PROSITE" id="PS50109">
    <property type="entry name" value="HIS_KIN"/>
    <property type="match status" value="1"/>
</dbReference>
<keyword evidence="6 11" id="KW-0812">Transmembrane</keyword>
<feature type="transmembrane region" description="Helical" evidence="11">
    <location>
        <begin position="153"/>
        <end position="174"/>
    </location>
</feature>
<dbReference type="EMBL" id="QTJV01000001">
    <property type="protein sequence ID" value="RFM36175.1"/>
    <property type="molecule type" value="Genomic_DNA"/>
</dbReference>
<dbReference type="OrthoDB" id="594725at2"/>
<evidence type="ECO:0000256" key="1">
    <source>
        <dbReference type="ARBA" id="ARBA00000085"/>
    </source>
</evidence>
<dbReference type="Pfam" id="PF00512">
    <property type="entry name" value="HisKA"/>
    <property type="match status" value="1"/>
</dbReference>
<dbReference type="Gene3D" id="3.30.565.10">
    <property type="entry name" value="Histidine kinase-like ATPase, C-terminal domain"/>
    <property type="match status" value="1"/>
</dbReference>
<evidence type="ECO:0000313" key="15">
    <source>
        <dbReference type="Proteomes" id="UP000261174"/>
    </source>
</evidence>
<dbReference type="PANTHER" id="PTHR45436:SF5">
    <property type="entry name" value="SENSOR HISTIDINE KINASE TRCS"/>
    <property type="match status" value="1"/>
</dbReference>
<feature type="domain" description="Histidine kinase" evidence="12">
    <location>
        <begin position="237"/>
        <end position="453"/>
    </location>
</feature>
<dbReference type="AlphaFoldDB" id="A0A3E1P7K5"/>
<evidence type="ECO:0000256" key="5">
    <source>
        <dbReference type="ARBA" id="ARBA00022679"/>
    </source>
</evidence>
<dbReference type="InterPro" id="IPR003660">
    <property type="entry name" value="HAMP_dom"/>
</dbReference>
<keyword evidence="10 11" id="KW-0472">Membrane</keyword>
<keyword evidence="15" id="KW-1185">Reference proteome</keyword>
<evidence type="ECO:0000259" key="13">
    <source>
        <dbReference type="PROSITE" id="PS50885"/>
    </source>
</evidence>
<sequence>MKIRHRLALQFTVLSGCILLVIFILVYLLLQSYVNNTFFSQLEDRALITAQVFLEKDELARKKWKDVEKKYIQAIPGEDGMIYDEANQPVFIEPGAVNIAPAIIQAVRYHKKYRFHYKGNPAVGLYYTDNQGNFVIFVTAGNEAGQAQLMHNLWILGGTFALGMLMVFLLGQWFSFRALRPINYINSQVKNIRASNLHARVKKSRNDDEIDELASNFNDLLEHLEKAFHMQQSFVSNASHELRTPLTAIITELEVILQKQRNQEDYIKTLRSVLDESAKLKTITNGLLELTQADTDTQAGKEHIRLDELLWDLREEWANKHPEQLLNVQMLQLPEDATRLEITGHRELLILAIKNIIKNAFKFSNNQAVDVALDCQQEQLLITITDHGIGISPEDAARIFLPLFRANNARIYPGFGIGLSMAQKIVQAHKGQIAVSSEPGQGSTFSISFPAPQHI</sequence>
<reference evidence="14 15" key="1">
    <citation type="submission" date="2018-08" db="EMBL/GenBank/DDBJ databases">
        <title>Chitinophaga sp. K20C18050901, a novel bacterium isolated from forest soil.</title>
        <authorList>
            <person name="Wang C."/>
        </authorList>
    </citation>
    <scope>NUCLEOTIDE SEQUENCE [LARGE SCALE GENOMIC DNA]</scope>
    <source>
        <strain evidence="14 15">K20C18050901</strain>
    </source>
</reference>
<dbReference type="SMART" id="SM00304">
    <property type="entry name" value="HAMP"/>
    <property type="match status" value="1"/>
</dbReference>
<evidence type="ECO:0000256" key="4">
    <source>
        <dbReference type="ARBA" id="ARBA00022553"/>
    </source>
</evidence>
<dbReference type="SMART" id="SM00387">
    <property type="entry name" value="HATPase_c"/>
    <property type="match status" value="1"/>
</dbReference>
<evidence type="ECO:0000256" key="6">
    <source>
        <dbReference type="ARBA" id="ARBA00022692"/>
    </source>
</evidence>
<evidence type="ECO:0000256" key="8">
    <source>
        <dbReference type="ARBA" id="ARBA00022989"/>
    </source>
</evidence>
<dbReference type="InterPro" id="IPR050428">
    <property type="entry name" value="TCS_sensor_his_kinase"/>
</dbReference>
<evidence type="ECO:0000259" key="12">
    <source>
        <dbReference type="PROSITE" id="PS50109"/>
    </source>
</evidence>
<dbReference type="InterPro" id="IPR004358">
    <property type="entry name" value="Sig_transdc_His_kin-like_C"/>
</dbReference>
<evidence type="ECO:0000256" key="9">
    <source>
        <dbReference type="ARBA" id="ARBA00023012"/>
    </source>
</evidence>